<sequence>MIRQDLDIVPVVQPKHRLEEDNRRAAERRRVAAAGSSVEAQQPLHIARYTLLCDHKEGADECDATGSGAEIRLFSLSSHTELSGRTIETLKVLDAPKKTWKRHLRTTYQAVLSSLQPSVENGDNMSGDDDEEEEEGEGEGEGLLRFSSLPIVEYENMDCLLVTLPPIAAEEEAVGSVKVLNAPLHALRHERVEVSNSGQGISSSWHSGIDVRSVRFKRSYIDDDDTDPTEDKWRDDFDGSGAGKRNEKKSSETKTEVRSAAKKSKVEKVNSAGEAGALKTLNTTESSAMRDTLGGASKDNVPTPSLAAPAAEKDLNDGNSSPVLSGVDREDLSALTANLLQQWVVAGKETVLFSDVVKTVLKVHPLYAEMRTKHQSTQGRQEAVEWFRVSQSAVRTCVLHLGYTIDSANNVYLHHRKVA</sequence>
<feature type="region of interest" description="Disordered" evidence="1">
    <location>
        <begin position="221"/>
        <end position="324"/>
    </location>
</feature>
<evidence type="ECO:0000313" key="2">
    <source>
        <dbReference type="EMBL" id="CCC54157.1"/>
    </source>
</evidence>
<dbReference type="AlphaFoldDB" id="G0U973"/>
<name>G0U973_TRYVY</name>
<protein>
    <submittedName>
        <fullName evidence="2">Uncharacterized protein</fullName>
    </submittedName>
</protein>
<feature type="compositionally biased region" description="Polar residues" evidence="1">
    <location>
        <begin position="112"/>
        <end position="124"/>
    </location>
</feature>
<dbReference type="VEuPathDB" id="TriTrypDB:TvY486_1116410"/>
<feature type="compositionally biased region" description="Acidic residues" evidence="1">
    <location>
        <begin position="126"/>
        <end position="140"/>
    </location>
</feature>
<proteinExistence type="predicted"/>
<accession>G0U973</accession>
<evidence type="ECO:0000256" key="1">
    <source>
        <dbReference type="SAM" id="MobiDB-lite"/>
    </source>
</evidence>
<feature type="compositionally biased region" description="Basic and acidic residues" evidence="1">
    <location>
        <begin position="244"/>
        <end position="268"/>
    </location>
</feature>
<feature type="compositionally biased region" description="Polar residues" evidence="1">
    <location>
        <begin position="280"/>
        <end position="289"/>
    </location>
</feature>
<dbReference type="EMBL" id="HE573027">
    <property type="protein sequence ID" value="CCC54157.1"/>
    <property type="molecule type" value="Genomic_DNA"/>
</dbReference>
<organism evidence="2">
    <name type="scientific">Trypanosoma vivax (strain Y486)</name>
    <dbReference type="NCBI Taxonomy" id="1055687"/>
    <lineage>
        <taxon>Eukaryota</taxon>
        <taxon>Discoba</taxon>
        <taxon>Euglenozoa</taxon>
        <taxon>Kinetoplastea</taxon>
        <taxon>Metakinetoplastina</taxon>
        <taxon>Trypanosomatida</taxon>
        <taxon>Trypanosomatidae</taxon>
        <taxon>Trypanosoma</taxon>
        <taxon>Duttonella</taxon>
    </lineage>
</organism>
<reference evidence="2" key="1">
    <citation type="journal article" date="2012" name="Proc. Natl. Acad. Sci. U.S.A.">
        <title>Antigenic diversity is generated by distinct evolutionary mechanisms in African trypanosome species.</title>
        <authorList>
            <person name="Jackson A.P."/>
            <person name="Berry A."/>
            <person name="Aslett M."/>
            <person name="Allison H.C."/>
            <person name="Burton P."/>
            <person name="Vavrova-Anderson J."/>
            <person name="Brown R."/>
            <person name="Browne H."/>
            <person name="Corton N."/>
            <person name="Hauser H."/>
            <person name="Gamble J."/>
            <person name="Gilderthorp R."/>
            <person name="Marcello L."/>
            <person name="McQuillan J."/>
            <person name="Otto T.D."/>
            <person name="Quail M.A."/>
            <person name="Sanders M.J."/>
            <person name="van Tonder A."/>
            <person name="Ginger M.L."/>
            <person name="Field M.C."/>
            <person name="Barry J.D."/>
            <person name="Hertz-Fowler C."/>
            <person name="Berriman M."/>
        </authorList>
    </citation>
    <scope>NUCLEOTIDE SEQUENCE</scope>
    <source>
        <strain evidence="2">Y486</strain>
    </source>
</reference>
<gene>
    <name evidence="2" type="ORF">TVY486_1116410</name>
</gene>
<feature type="region of interest" description="Disordered" evidence="1">
    <location>
        <begin position="112"/>
        <end position="142"/>
    </location>
</feature>